<keyword evidence="2" id="KW-0808">Transferase</keyword>
<reference evidence="5 6" key="1">
    <citation type="submission" date="2020-01" db="EMBL/GenBank/DDBJ databases">
        <title>Pseudarthrobacter psychrotolerans sp. nov., isolated from antarctic soil.</title>
        <authorList>
            <person name="Shin Y."/>
            <person name="Park W."/>
        </authorList>
    </citation>
    <scope>NUCLEOTIDE SEQUENCE [LARGE SCALE GENOMIC DNA]</scope>
    <source>
        <strain evidence="5 6">YJ56</strain>
    </source>
</reference>
<dbReference type="AlphaFoldDB" id="A0A6P1NQ56"/>
<evidence type="ECO:0000313" key="6">
    <source>
        <dbReference type="Proteomes" id="UP000464186"/>
    </source>
</evidence>
<keyword evidence="6" id="KW-1185">Reference proteome</keyword>
<evidence type="ECO:0000256" key="2">
    <source>
        <dbReference type="ARBA" id="ARBA00022679"/>
    </source>
</evidence>
<dbReference type="EMBL" id="CP047898">
    <property type="protein sequence ID" value="QHK21859.1"/>
    <property type="molecule type" value="Genomic_DNA"/>
</dbReference>
<dbReference type="InterPro" id="IPR012893">
    <property type="entry name" value="HipA-like_C"/>
</dbReference>
<organism evidence="5 6">
    <name type="scientific">Pseudarthrobacter psychrotolerans</name>
    <dbReference type="NCBI Taxonomy" id="2697569"/>
    <lineage>
        <taxon>Bacteria</taxon>
        <taxon>Bacillati</taxon>
        <taxon>Actinomycetota</taxon>
        <taxon>Actinomycetes</taxon>
        <taxon>Micrococcales</taxon>
        <taxon>Micrococcaceae</taxon>
        <taxon>Pseudarthrobacter</taxon>
    </lineage>
</organism>
<dbReference type="GO" id="GO:0004674">
    <property type="term" value="F:protein serine/threonine kinase activity"/>
    <property type="evidence" value="ECO:0007669"/>
    <property type="project" value="TreeGrafter"/>
</dbReference>
<evidence type="ECO:0000313" key="5">
    <source>
        <dbReference type="EMBL" id="QHK21859.1"/>
    </source>
</evidence>
<name>A0A6P1NQ56_9MICC</name>
<sequence>MPTWDLPDDFAVTASLGGIQSKVLLSRHGEGWTHDGGRLHQEDFTQALALASSAKYEGTTAPPSRLTTLVAAAAPHTRDDDAFRRDLLRAVTFNLVIGNGDAHSKDYSLLVRDGGEVLLAPLYDVAPTRLLYAPSVNAGHTLDGQARLNHLTLDHVVREGAAWGMDTDDARITGVPSP</sequence>
<dbReference type="Pfam" id="PF07804">
    <property type="entry name" value="HipA_C"/>
    <property type="match status" value="1"/>
</dbReference>
<accession>A0A6P1NQ56</accession>
<protein>
    <recommendedName>
        <fullName evidence="4">HipA-like C-terminal domain-containing protein</fullName>
    </recommendedName>
</protein>
<evidence type="ECO:0000256" key="1">
    <source>
        <dbReference type="ARBA" id="ARBA00010164"/>
    </source>
</evidence>
<dbReference type="PANTHER" id="PTHR37419">
    <property type="entry name" value="SERINE/THREONINE-PROTEIN KINASE TOXIN HIPA"/>
    <property type="match status" value="1"/>
</dbReference>
<keyword evidence="3" id="KW-0418">Kinase</keyword>
<comment type="similarity">
    <text evidence="1">Belongs to the HipA Ser/Thr kinase family.</text>
</comment>
<dbReference type="PANTHER" id="PTHR37419:SF1">
    <property type="entry name" value="SERINE_THREONINE-PROTEIN KINASE TOXIN HIPA"/>
    <property type="match status" value="1"/>
</dbReference>
<dbReference type="InterPro" id="IPR052028">
    <property type="entry name" value="HipA_Ser/Thr_kinase"/>
</dbReference>
<evidence type="ECO:0000256" key="3">
    <source>
        <dbReference type="ARBA" id="ARBA00022777"/>
    </source>
</evidence>
<gene>
    <name evidence="5" type="ORF">GU243_21785</name>
</gene>
<proteinExistence type="inferred from homology"/>
<feature type="domain" description="HipA-like C-terminal" evidence="4">
    <location>
        <begin position="37"/>
        <end position="141"/>
    </location>
</feature>
<dbReference type="Gene3D" id="1.10.1070.20">
    <property type="match status" value="1"/>
</dbReference>
<dbReference type="GO" id="GO:0005829">
    <property type="term" value="C:cytosol"/>
    <property type="evidence" value="ECO:0007669"/>
    <property type="project" value="TreeGrafter"/>
</dbReference>
<dbReference type="KEGG" id="psey:GU243_21785"/>
<evidence type="ECO:0000259" key="4">
    <source>
        <dbReference type="Pfam" id="PF07804"/>
    </source>
</evidence>
<dbReference type="Proteomes" id="UP000464186">
    <property type="component" value="Chromosome"/>
</dbReference>